<dbReference type="Gene3D" id="2.102.20.10">
    <property type="entry name" value="Beta-galactosidase, domain 2"/>
    <property type="match status" value="1"/>
</dbReference>
<dbReference type="EMBL" id="SZPR01000105">
    <property type="protein sequence ID" value="TKS94699.1"/>
    <property type="molecule type" value="Genomic_DNA"/>
</dbReference>
<dbReference type="SUPFAM" id="SSF51011">
    <property type="entry name" value="Glycosyl hydrolase domain"/>
    <property type="match status" value="1"/>
</dbReference>
<dbReference type="Pfam" id="PF10435">
    <property type="entry name" value="BetaGal_dom2"/>
    <property type="match status" value="1"/>
</dbReference>
<gene>
    <name evidence="2" type="ORF">E4U92_35730</name>
</gene>
<dbReference type="AlphaFoldDB" id="A0A4U5W0Y8"/>
<evidence type="ECO:0000313" key="3">
    <source>
        <dbReference type="Proteomes" id="UP000308632"/>
    </source>
</evidence>
<dbReference type="InterPro" id="IPR037110">
    <property type="entry name" value="Betagal_dom2_sf"/>
</dbReference>
<dbReference type="InterPro" id="IPR018954">
    <property type="entry name" value="Betagal_dom2"/>
</dbReference>
<comment type="caution">
    <text evidence="2">The sequence shown here is derived from an EMBL/GenBank/DDBJ whole genome shotgun (WGS) entry which is preliminary data.</text>
</comment>
<sequence length="90" mass="9996">NPALRLDARINPVDDTQFYILRHADARSTAADSTHLWLDLGRGDRSSAAAPDRYTRIPQQAGTALRIDGRDSKILLADYHFGGQNLLYST</sequence>
<name>A0A4U5W0Y8_STRGB</name>
<dbReference type="Proteomes" id="UP000308632">
    <property type="component" value="Unassembled WGS sequence"/>
</dbReference>
<proteinExistence type="predicted"/>
<feature type="domain" description="Beta-galactosidase" evidence="1">
    <location>
        <begin position="2"/>
        <end position="90"/>
    </location>
</feature>
<protein>
    <recommendedName>
        <fullName evidence="1">Beta-galactosidase domain-containing protein</fullName>
    </recommendedName>
</protein>
<feature type="non-terminal residue" evidence="2">
    <location>
        <position position="90"/>
    </location>
</feature>
<organism evidence="2 3">
    <name type="scientific">Streptomyces galbus</name>
    <dbReference type="NCBI Taxonomy" id="33898"/>
    <lineage>
        <taxon>Bacteria</taxon>
        <taxon>Bacillati</taxon>
        <taxon>Actinomycetota</taxon>
        <taxon>Actinomycetes</taxon>
        <taxon>Kitasatosporales</taxon>
        <taxon>Streptomycetaceae</taxon>
        <taxon>Streptomyces</taxon>
    </lineage>
</organism>
<evidence type="ECO:0000259" key="1">
    <source>
        <dbReference type="Pfam" id="PF10435"/>
    </source>
</evidence>
<accession>A0A4U5W0Y8</accession>
<evidence type="ECO:0000313" key="2">
    <source>
        <dbReference type="EMBL" id="TKS94699.1"/>
    </source>
</evidence>
<feature type="non-terminal residue" evidence="2">
    <location>
        <position position="1"/>
    </location>
</feature>
<reference evidence="2 3" key="1">
    <citation type="submission" date="2019-04" db="EMBL/GenBank/DDBJ databases">
        <title>Streptomyces lasaliensis sp.nov., an Actinomycete isolated from soil which produces the polyether antibiotic lasalocid.</title>
        <authorList>
            <person name="Erwin G."/>
            <person name="Haber C."/>
        </authorList>
    </citation>
    <scope>NUCLEOTIDE SEQUENCE [LARGE SCALE GENOMIC DNA]</scope>
    <source>
        <strain evidence="2 3">DSM 40089</strain>
    </source>
</reference>